<keyword evidence="3" id="KW-1185">Reference proteome</keyword>
<evidence type="ECO:0000259" key="1">
    <source>
        <dbReference type="Pfam" id="PF23455"/>
    </source>
</evidence>
<accession>D2RXG0</accession>
<name>D2RXG0_HALTV</name>
<evidence type="ECO:0000313" key="2">
    <source>
        <dbReference type="EMBL" id="ADB61684.1"/>
    </source>
</evidence>
<dbReference type="NCBIfam" id="NF033497">
    <property type="entry name" value="rubre_like_arch"/>
    <property type="match status" value="1"/>
</dbReference>
<organism evidence="2 3">
    <name type="scientific">Haloterrigena turkmenica (strain ATCC 51198 / DSM 5511 / JCM 9101 / NCIMB 13204 / VKM B-1734 / 4k)</name>
    <name type="common">Halococcus turkmenicus</name>
    <dbReference type="NCBI Taxonomy" id="543526"/>
    <lineage>
        <taxon>Archaea</taxon>
        <taxon>Methanobacteriati</taxon>
        <taxon>Methanobacteriota</taxon>
        <taxon>Stenosarchaea group</taxon>
        <taxon>Halobacteria</taxon>
        <taxon>Halobacteriales</taxon>
        <taxon>Natrialbaceae</taxon>
        <taxon>Haloterrigena</taxon>
    </lineage>
</organism>
<sequence>MPILISLLFLSAVTDLSMKDAPYTPDEESTYECFDCGTVVHATTGTTCPDCGSDMRNRGTPIE</sequence>
<reference evidence="2 3" key="1">
    <citation type="journal article" date="2010" name="Stand. Genomic Sci.">
        <title>Complete genome sequence of Haloterrigena turkmenica type strain (4k).</title>
        <authorList>
            <person name="Saunders E."/>
            <person name="Tindall B.J."/>
            <person name="Fahnrich R."/>
            <person name="Lapidus A."/>
            <person name="Copeland A."/>
            <person name="Del Rio T.G."/>
            <person name="Lucas S."/>
            <person name="Chen F."/>
            <person name="Tice H."/>
            <person name="Cheng J.F."/>
            <person name="Han C."/>
            <person name="Detter J.C."/>
            <person name="Bruce D."/>
            <person name="Goodwin L."/>
            <person name="Chain P."/>
            <person name="Pitluck S."/>
            <person name="Pati A."/>
            <person name="Ivanova N."/>
            <person name="Mavromatis K."/>
            <person name="Chen A."/>
            <person name="Palaniappan K."/>
            <person name="Land M."/>
            <person name="Hauser L."/>
            <person name="Chang Y.J."/>
            <person name="Jeffries C.D."/>
            <person name="Brettin T."/>
            <person name="Rohde M."/>
            <person name="Goker M."/>
            <person name="Bristow J."/>
            <person name="Eisen J.A."/>
            <person name="Markowitz V."/>
            <person name="Hugenholtz P."/>
            <person name="Klenk H.P."/>
            <person name="Kyrpides N.C."/>
        </authorList>
    </citation>
    <scope>NUCLEOTIDE SEQUENCE [LARGE SCALE GENOMIC DNA]</scope>
    <source>
        <strain evidence="3">ATCC 51198 / DSM 5511 / JCM 9101 / NCIMB 13204 / VKM B-1734 / 4k</strain>
    </source>
</reference>
<evidence type="ECO:0000313" key="3">
    <source>
        <dbReference type="Proteomes" id="UP000001903"/>
    </source>
</evidence>
<dbReference type="Pfam" id="PF23455">
    <property type="entry name" value="DUF7129"/>
    <property type="match status" value="1"/>
</dbReference>
<dbReference type="InterPro" id="IPR055553">
    <property type="entry name" value="DUF7129"/>
</dbReference>
<proteinExistence type="predicted"/>
<dbReference type="HOGENOM" id="CLU_207581_1_0_2"/>
<dbReference type="SUPFAM" id="SSF57802">
    <property type="entry name" value="Rubredoxin-like"/>
    <property type="match status" value="1"/>
</dbReference>
<dbReference type="eggNOG" id="arCOG08151">
    <property type="taxonomic scope" value="Archaea"/>
</dbReference>
<dbReference type="EMBL" id="CP001860">
    <property type="protein sequence ID" value="ADB61684.1"/>
    <property type="molecule type" value="Genomic_DNA"/>
</dbReference>
<dbReference type="AlphaFoldDB" id="D2RXG0"/>
<gene>
    <name evidence="2" type="ordered locus">Htur_2812</name>
</gene>
<dbReference type="KEGG" id="htu:Htur_2812"/>
<protein>
    <recommendedName>
        <fullName evidence="1">DUF7129 domain-containing protein</fullName>
    </recommendedName>
</protein>
<feature type="domain" description="DUF7129" evidence="1">
    <location>
        <begin position="22"/>
        <end position="61"/>
    </location>
</feature>
<dbReference type="STRING" id="543526.Htur_2812"/>
<dbReference type="Proteomes" id="UP000001903">
    <property type="component" value="Chromosome"/>
</dbReference>